<comment type="caution">
    <text evidence="15">The sequence shown here is derived from an EMBL/GenBank/DDBJ whole genome shotgun (WGS) entry which is preliminary data.</text>
</comment>
<sequence length="1266" mass="140627">MASATNTKALPRLAIKDIVLENFKSYAGAQSVGPFHKSFTAVVGPNGSGKSNVIDAMLFVFGKRAKQLRLNKVSELIHKSEKHRNLDTAKVTVHFHEVVDVDEDTYEEVPGSCFNIARTAHKNNTSNYYLDDKKSNFTEITNLLKKHGVDLNNNRFLILQGEVEQISLMKPKAQTQHEDGLLEYLEDIIGTNAYIEDIDAGAKKLEELNEQRTQAINRLKITEKEREQLESAKAEAELYLEKERDVLTKELALYQLNVHKAEAEHERLSADKDAKLAKLDDERKRFKEENKGMEDMLETQEAESKACASAKKKLAKLEKEVQDFEKKEVKHNEDMNHLNAKEAKLEEKREKDAKKVEEAREAATRASGTEIPRLEQELAQAAERREVLAVELKQKEKEAKEEAAEFRTEQEKVREELVPFHERMSEEKNKSADAVAERKLLLAKKDEHQKNLKEAKDEYASASESVKANEQSLAKAEKELKAATKELGDMQKELAATTQKESALSQALATVRGKVEQAKQAGKESQSQTAIHAALLEGSRSKILTGFCGKLGDLGSIDAKYDVAVSTACPQLNYYVVETTADAQKAVDYLRTKGVGVATFLILEKQRHLASEMAVAFKADGMRLFDLIAVSEEKYRVAFYYALRNTLVADSLDMASKLAYADRSRPQRVVTVKGELIEASGTMSGGGAKPIQGRMRLGAGGGKAANRAASSADAPEVTKEQLVQMEKLIKDKEPELRKSQARIAELEDAVATAEQRVAELSERTIPKLQASIESGKGMVSELAKRISDIEGATVLTAADEKRLKELEKAIFAVDEGVRAIEVSCEHLTRKVEELQERIDNCGGPKLRALRKEEGELTARIEAAKSELASQKAAMATADKTVARLEAEMKKSEKEVAKIVADRESREKAFAKLAESSQGVRDEYAEAQSALEEAESRLAELSETYAKYESALNKFRSMEIEMESELEELSQSVTDAKGTKKHWNACLASTREKYDVAAAEYAAARGDDVPEEENRLAFLSLSADELAAQFDDVEALSTEIAQLQGTIASMKPDMSALEAYKEKHAEYISKQEHLDTLTTERDTQRASHDELRKKRLHEFMAGFNVISLKLKELYQMITLGGDAELELIDSLDPFTEGIIFSVRPPKKSWKNIVNLSGGEKTLSSLALIFALHAYKPTPIYVMDEIDAALDFKNVSIIGHYIKDHVVGQNARNGSGGGASRCAQFIIISLRNNMFELSDRLVGIYKTQNTTKSITINPSAFPTSALTA</sequence>
<dbReference type="InterPro" id="IPR027417">
    <property type="entry name" value="P-loop_NTPase"/>
</dbReference>
<feature type="region of interest" description="Disordered" evidence="13">
    <location>
        <begin position="337"/>
        <end position="373"/>
    </location>
</feature>
<feature type="region of interest" description="Disordered" evidence="13">
    <location>
        <begin position="697"/>
        <end position="716"/>
    </location>
</feature>
<evidence type="ECO:0000256" key="1">
    <source>
        <dbReference type="ARBA" id="ARBA00004123"/>
    </source>
</evidence>
<evidence type="ECO:0000256" key="5">
    <source>
        <dbReference type="ARBA" id="ARBA00022776"/>
    </source>
</evidence>
<dbReference type="PIRSF" id="PIRSF005719">
    <property type="entry name" value="SMC"/>
    <property type="match status" value="1"/>
</dbReference>
<evidence type="ECO:0000256" key="11">
    <source>
        <dbReference type="PIRNR" id="PIRNR005719"/>
    </source>
</evidence>
<dbReference type="PANTHER" id="PTHR18937">
    <property type="entry name" value="STRUCTURAL MAINTENANCE OF CHROMOSOMES SMC FAMILY MEMBER"/>
    <property type="match status" value="1"/>
</dbReference>
<dbReference type="Gene3D" id="1.10.287.1490">
    <property type="match status" value="1"/>
</dbReference>
<keyword evidence="3" id="KW-0132">Cell division</keyword>
<keyword evidence="7 12" id="KW-0175">Coiled coil</keyword>
<dbReference type="Gene3D" id="3.30.70.1620">
    <property type="match status" value="1"/>
</dbReference>
<dbReference type="GO" id="GO:0051301">
    <property type="term" value="P:cell division"/>
    <property type="evidence" value="ECO:0007669"/>
    <property type="project" value="UniProtKB-KW"/>
</dbReference>
<dbReference type="FunFam" id="3.40.50.300:FF:000481">
    <property type="entry name" value="Structural maintenance of chromosomes 4"/>
    <property type="match status" value="1"/>
</dbReference>
<dbReference type="Proteomes" id="UP000660262">
    <property type="component" value="Unassembled WGS sequence"/>
</dbReference>
<dbReference type="Gene3D" id="1.20.5.340">
    <property type="match status" value="1"/>
</dbReference>
<dbReference type="InterPro" id="IPR010935">
    <property type="entry name" value="SMC_hinge"/>
</dbReference>
<feature type="domain" description="SMC hinge" evidence="14">
    <location>
        <begin position="545"/>
        <end position="659"/>
    </location>
</feature>
<organism evidence="15 16">
    <name type="scientific">Pycnococcus provasolii</name>
    <dbReference type="NCBI Taxonomy" id="41880"/>
    <lineage>
        <taxon>Eukaryota</taxon>
        <taxon>Viridiplantae</taxon>
        <taxon>Chlorophyta</taxon>
        <taxon>Pseudoscourfieldiophyceae</taxon>
        <taxon>Pseudoscourfieldiales</taxon>
        <taxon>Pycnococcaceae</taxon>
        <taxon>Pycnococcus</taxon>
    </lineage>
</organism>
<feature type="compositionally biased region" description="Basic and acidic residues" evidence="13">
    <location>
        <begin position="337"/>
        <end position="363"/>
    </location>
</feature>
<keyword evidence="10" id="KW-0131">Cell cycle</keyword>
<evidence type="ECO:0000256" key="2">
    <source>
        <dbReference type="ARBA" id="ARBA00006005"/>
    </source>
</evidence>
<dbReference type="OrthoDB" id="5575062at2759"/>
<dbReference type="AlphaFoldDB" id="A0A830HM88"/>
<evidence type="ECO:0000313" key="15">
    <source>
        <dbReference type="EMBL" id="GHP07982.1"/>
    </source>
</evidence>
<dbReference type="Pfam" id="PF06470">
    <property type="entry name" value="SMC_hinge"/>
    <property type="match status" value="1"/>
</dbReference>
<dbReference type="SUPFAM" id="SSF52540">
    <property type="entry name" value="P-loop containing nucleoside triphosphate hydrolases"/>
    <property type="match status" value="1"/>
</dbReference>
<dbReference type="SMART" id="SM00968">
    <property type="entry name" value="SMC_hinge"/>
    <property type="match status" value="1"/>
</dbReference>
<proteinExistence type="inferred from homology"/>
<dbReference type="GO" id="GO:0016887">
    <property type="term" value="F:ATP hydrolysis activity"/>
    <property type="evidence" value="ECO:0007669"/>
    <property type="project" value="InterPro"/>
</dbReference>
<evidence type="ECO:0000256" key="12">
    <source>
        <dbReference type="SAM" id="Coils"/>
    </source>
</evidence>
<keyword evidence="4" id="KW-0547">Nucleotide-binding</keyword>
<feature type="compositionally biased region" description="Low complexity" evidence="13">
    <location>
        <begin position="704"/>
        <end position="714"/>
    </location>
</feature>
<dbReference type="GO" id="GO:0005634">
    <property type="term" value="C:nucleus"/>
    <property type="evidence" value="ECO:0007669"/>
    <property type="project" value="UniProtKB-SubCell"/>
</dbReference>
<evidence type="ECO:0000256" key="4">
    <source>
        <dbReference type="ARBA" id="ARBA00022741"/>
    </source>
</evidence>
<dbReference type="InterPro" id="IPR024704">
    <property type="entry name" value="SMC"/>
</dbReference>
<feature type="coiled-coil region" evidence="12">
    <location>
        <begin position="817"/>
        <end position="967"/>
    </location>
</feature>
<keyword evidence="6" id="KW-0067">ATP-binding</keyword>
<protein>
    <recommendedName>
        <fullName evidence="11">Structural maintenance of chromosomes protein</fullName>
    </recommendedName>
</protein>
<dbReference type="GO" id="GO:0000796">
    <property type="term" value="C:condensin complex"/>
    <property type="evidence" value="ECO:0007669"/>
    <property type="project" value="TreeGrafter"/>
</dbReference>
<keyword evidence="8" id="KW-0226">DNA condensation</keyword>
<keyword evidence="16" id="KW-1185">Reference proteome</keyword>
<comment type="similarity">
    <text evidence="2">Belongs to the SMC family. SMC4 subfamily.</text>
</comment>
<evidence type="ECO:0000313" key="16">
    <source>
        <dbReference type="Proteomes" id="UP000660262"/>
    </source>
</evidence>
<accession>A0A830HM88</accession>
<evidence type="ECO:0000256" key="7">
    <source>
        <dbReference type="ARBA" id="ARBA00023054"/>
    </source>
</evidence>
<dbReference type="InterPro" id="IPR003395">
    <property type="entry name" value="RecF/RecN/SMC_N"/>
</dbReference>
<keyword evidence="5" id="KW-0498">Mitosis</keyword>
<evidence type="ECO:0000256" key="8">
    <source>
        <dbReference type="ARBA" id="ARBA00023067"/>
    </source>
</evidence>
<dbReference type="GO" id="GO:0007076">
    <property type="term" value="P:mitotic chromosome condensation"/>
    <property type="evidence" value="ECO:0007669"/>
    <property type="project" value="TreeGrafter"/>
</dbReference>
<feature type="coiled-coil region" evidence="12">
    <location>
        <begin position="736"/>
        <end position="763"/>
    </location>
</feature>
<dbReference type="Gene3D" id="3.40.50.300">
    <property type="entry name" value="P-loop containing nucleotide triphosphate hydrolases"/>
    <property type="match status" value="2"/>
</dbReference>
<dbReference type="FunFam" id="3.40.50.300:FF:000585">
    <property type="entry name" value="Structural maintenance of chromosomes 4"/>
    <property type="match status" value="1"/>
</dbReference>
<reference evidence="15" key="1">
    <citation type="submission" date="2020-10" db="EMBL/GenBank/DDBJ databases">
        <title>Unveiling of a novel bifunctional photoreceptor, Dualchrome1, isolated from a cosmopolitan green alga.</title>
        <authorList>
            <person name="Suzuki S."/>
            <person name="Kawachi M."/>
        </authorList>
    </citation>
    <scope>NUCLEOTIDE SEQUENCE</scope>
    <source>
        <strain evidence="15">NIES 2893</strain>
    </source>
</reference>
<dbReference type="Gene3D" id="1.20.1060.20">
    <property type="match status" value="1"/>
</dbReference>
<comment type="subcellular location">
    <subcellularLocation>
        <location evidence="1 11">Nucleus</location>
    </subcellularLocation>
</comment>
<dbReference type="GO" id="GO:0005524">
    <property type="term" value="F:ATP binding"/>
    <property type="evidence" value="ECO:0007669"/>
    <property type="project" value="UniProtKB-KW"/>
</dbReference>
<evidence type="ECO:0000256" key="6">
    <source>
        <dbReference type="ARBA" id="ARBA00022840"/>
    </source>
</evidence>
<evidence type="ECO:0000256" key="10">
    <source>
        <dbReference type="ARBA" id="ARBA00023306"/>
    </source>
</evidence>
<dbReference type="InterPro" id="IPR036277">
    <property type="entry name" value="SMC_hinge_sf"/>
</dbReference>
<dbReference type="Pfam" id="PF02463">
    <property type="entry name" value="SMC_N"/>
    <property type="match status" value="1"/>
</dbReference>
<dbReference type="PANTHER" id="PTHR18937:SF172">
    <property type="entry name" value="STRUCTURAL MAINTENANCE OF CHROMOSOMES PROTEIN"/>
    <property type="match status" value="1"/>
</dbReference>
<evidence type="ECO:0000259" key="14">
    <source>
        <dbReference type="SMART" id="SM00968"/>
    </source>
</evidence>
<dbReference type="EMBL" id="BNJQ01000019">
    <property type="protein sequence ID" value="GHP07982.1"/>
    <property type="molecule type" value="Genomic_DNA"/>
</dbReference>
<gene>
    <name evidence="15" type="ORF">PPROV_000672400</name>
</gene>
<evidence type="ECO:0000256" key="9">
    <source>
        <dbReference type="ARBA" id="ARBA00023242"/>
    </source>
</evidence>
<evidence type="ECO:0000256" key="3">
    <source>
        <dbReference type="ARBA" id="ARBA00022618"/>
    </source>
</evidence>
<dbReference type="SUPFAM" id="SSF75553">
    <property type="entry name" value="Smc hinge domain"/>
    <property type="match status" value="1"/>
</dbReference>
<keyword evidence="9 11" id="KW-0539">Nucleus</keyword>
<name>A0A830HM88_9CHLO</name>
<evidence type="ECO:0000256" key="13">
    <source>
        <dbReference type="SAM" id="MobiDB-lite"/>
    </source>
</evidence>